<dbReference type="EMBL" id="CM017326">
    <property type="protein sequence ID" value="KAE8075615.1"/>
    <property type="molecule type" value="Genomic_DNA"/>
</dbReference>
<dbReference type="InterPro" id="IPR019775">
    <property type="entry name" value="WD40_repeat_CS"/>
</dbReference>
<evidence type="ECO:0000313" key="18">
    <source>
        <dbReference type="Proteomes" id="UP000327013"/>
    </source>
</evidence>
<dbReference type="InterPro" id="IPR036085">
    <property type="entry name" value="PAZ_dom_sf"/>
</dbReference>
<dbReference type="CDD" id="cd04657">
    <property type="entry name" value="Piwi_ago-like"/>
    <property type="match status" value="1"/>
</dbReference>
<dbReference type="Gene3D" id="2.130.10.10">
    <property type="entry name" value="YVTN repeat-like/Quinoprotein amine dehydrogenase"/>
    <property type="match status" value="1"/>
</dbReference>
<feature type="domain" description="Piwi" evidence="16">
    <location>
        <begin position="558"/>
        <end position="866"/>
    </location>
</feature>
<dbReference type="PROSITE" id="PS50821">
    <property type="entry name" value="PAZ"/>
    <property type="match status" value="1"/>
</dbReference>
<dbReference type="GO" id="GO:0005654">
    <property type="term" value="C:nucleoplasm"/>
    <property type="evidence" value="ECO:0007669"/>
    <property type="project" value="UniProtKB-SubCell"/>
</dbReference>
<feature type="compositionally biased region" description="Low complexity" evidence="14">
    <location>
        <begin position="911"/>
        <end position="926"/>
    </location>
</feature>
<evidence type="ECO:0000313" key="17">
    <source>
        <dbReference type="EMBL" id="KAE8075615.1"/>
    </source>
</evidence>
<keyword evidence="18" id="KW-1185">Reference proteome</keyword>
<dbReference type="OrthoDB" id="10252740at2759"/>
<dbReference type="SUPFAM" id="SSF53098">
    <property type="entry name" value="Ribonuclease H-like"/>
    <property type="match status" value="1"/>
</dbReference>
<evidence type="ECO:0000256" key="10">
    <source>
        <dbReference type="ARBA" id="ARBA00023242"/>
    </source>
</evidence>
<dbReference type="FunFam" id="2.170.260.10:FF:000008">
    <property type="entry name" value="Protein argonaute 7"/>
    <property type="match status" value="1"/>
</dbReference>
<evidence type="ECO:0000256" key="11">
    <source>
        <dbReference type="ARBA" id="ARBA00023274"/>
    </source>
</evidence>
<evidence type="ECO:0000256" key="2">
    <source>
        <dbReference type="ARBA" id="ARBA00022491"/>
    </source>
</evidence>
<dbReference type="GO" id="GO:0051607">
    <property type="term" value="P:defense response to virus"/>
    <property type="evidence" value="ECO:0007669"/>
    <property type="project" value="UniProtKB-ARBA"/>
</dbReference>
<organism evidence="17 18">
    <name type="scientific">Carpinus fangiana</name>
    <dbReference type="NCBI Taxonomy" id="176857"/>
    <lineage>
        <taxon>Eukaryota</taxon>
        <taxon>Viridiplantae</taxon>
        <taxon>Streptophyta</taxon>
        <taxon>Embryophyta</taxon>
        <taxon>Tracheophyta</taxon>
        <taxon>Spermatophyta</taxon>
        <taxon>Magnoliopsida</taxon>
        <taxon>eudicotyledons</taxon>
        <taxon>Gunneridae</taxon>
        <taxon>Pentapetalae</taxon>
        <taxon>rosids</taxon>
        <taxon>fabids</taxon>
        <taxon>Fagales</taxon>
        <taxon>Betulaceae</taxon>
        <taxon>Carpinus</taxon>
    </lineage>
</organism>
<dbReference type="InterPro" id="IPR012953">
    <property type="entry name" value="BOP1_N_dom"/>
</dbReference>
<keyword evidence="9" id="KW-0943">RNA-mediated gene silencing</keyword>
<evidence type="ECO:0000256" key="3">
    <source>
        <dbReference type="ARBA" id="ARBA00022517"/>
    </source>
</evidence>
<dbReference type="FunFam" id="3.30.420.10:FF:000091">
    <property type="entry name" value="Protein argonaute 3"/>
    <property type="match status" value="1"/>
</dbReference>
<dbReference type="InterPro" id="IPR014811">
    <property type="entry name" value="ArgoL1"/>
</dbReference>
<evidence type="ECO:0000256" key="9">
    <source>
        <dbReference type="ARBA" id="ARBA00023158"/>
    </source>
</evidence>
<sequence length="1578" mass="177303">MEKVGVSQEAGSAPPLLPPPPTLPPNLKPEQLVTPKYSITSRSGVGSSGRKISLLTNHFRVSVNSPDAVFYQYTVSITSEDNRAVEGKGIGKKLVDRLHQTYSSELSRKMFAYDGEKSLYTVGPLPQIKSEFQVVLEESFGKRETVIPDDCQSPSGTGKKSKCSFRSNTFKVELGYAAKIPLRSIALALKGADVDNNAQDALRVLDIILRQQAANRGCLLVRQSFFHDDSRNLTDVGGGVNGLRGFHSSFRPTQGGLSLNMDVSTTMIIKPGPVVDFLLANQNVREPRFVDWLKAKRMLKNLRVKARHRNMEFKIIGLSEKPCNQQYFSMKARNGDVGDEGQTRDITVYDYFTRVCGIELEYSGYLPCLDVGKPKRPSYLPLELCSLVSLQRYTKSLSSMQRASLVEKSRQKPQERMRTLTDAVKNYRYDDDPVLTECRISIEKQLTQVDGRVLEAPKLKVGNNEDCIPRNGRWNFNNKKLWKPTKIERWVLVNFSARCDTSYISRELINCGRNKGIHIDRPFTLIEEDPQSRNASPVVRVEKMFELIKAKLPGPPEFILCVLPERKNSEIYGPWKKKSLSDFGIVTQCISPAKVNDQYLTNVLLKINTKLGGINSLLAIEHSSRVPLINDTPTMILGMDVSHGSPGRSDIPSIAAVVGSRCWPLISRYRASVRAQSPKVEMVDALYKPLADGSDDGIIRELLIDFFQTSGKRKPSQIILFRDGVSESQFNQVLNIELDQIIKAYQHLGEVDIPKFTVIVAQKNHHTKLFQAGAPENVPPGTVVDTKIVHPRNYDFYMCAQAGMIGTSRPAHYHVLVDEIGFSPDDLQNLIHSLSYVYQRSTTAISIVAPVCYAHLAAYQMGQFMKFEELSETSSGNVTSVGGAPIPELPRLHEKGVANSDDSSDSDHSQEGQSDSSEFQEGVEGSDSSEDEGIVNSDDGSDSDHAQEGQSDSSELHQGVEESDSSEDEVAPRNTIGDVPLKWYQDEAHIGYDLAGKKIKKKERQDKLDSFLATADDSKNWLKVFDDYNDEEVEVTRQELKLVRRLLKGKAPHADFDPYAPSVDWFKWDDAKHPLSNAPEPKRRFIPSKWESKKVVKLVRAIRMGLIKFDKPKEEEHFYPLWRDDSSSTEKAKHLAYIPAPKPKLPGHEESYNPSLEYIPTQEEINSYQLMYEEDRPKFIPKRYTSLRSIPAYDNAVKDVFERCLDLYLCPRVRKKRINVDPESLKPKLPSRRDLKPYPATCYLEYKGHKGAVMSISTEASGQWIASGSLDGTVRIWEVETGRCIRVWVVGEAVQCVAWNPLHELPILAVSAGQDVLLLDTGLGDGEEQKTIKDLLHVGTAKAPVDSGNKVSTVSWLQDDKHEGIRLRHFKTVSSVEWHRKGDYLSTVMPADILFSLSKKHTQRIPFKLHGLPVSAVFHPTRSIFFISTKKTVRVYDLREQKLIKKLETGLREVSSIAVHPGGDNVIVGSREGKLCWFDMDLSSQPYRILKCHPKDITNVAFHRTYPLFASCSDDCTAYVFHGTVYSDLNQNPLVVPLEILRGHASSNGRGVMDCKFHPRQPWLFTAGADSVIKLYCH</sequence>
<dbReference type="PROSITE" id="PS50294">
    <property type="entry name" value="WD_REPEATS_REGION"/>
    <property type="match status" value="1"/>
</dbReference>
<dbReference type="Pfam" id="PF08145">
    <property type="entry name" value="BOP1NT"/>
    <property type="match status" value="1"/>
</dbReference>
<dbReference type="PROSITE" id="PS50822">
    <property type="entry name" value="PIWI"/>
    <property type="match status" value="1"/>
</dbReference>
<dbReference type="InterPro" id="IPR045246">
    <property type="entry name" value="Piwi_ago-like"/>
</dbReference>
<dbReference type="GO" id="GO:0043021">
    <property type="term" value="F:ribonucleoprotein complex binding"/>
    <property type="evidence" value="ECO:0007669"/>
    <property type="project" value="UniProtKB-UniRule"/>
</dbReference>
<keyword evidence="3 12" id="KW-0690">Ribosome biogenesis</keyword>
<dbReference type="InterPro" id="IPR036322">
    <property type="entry name" value="WD40_repeat_dom_sf"/>
</dbReference>
<dbReference type="HAMAP" id="MF_03027">
    <property type="entry name" value="BOP1"/>
    <property type="match status" value="1"/>
</dbReference>
<evidence type="ECO:0000256" key="1">
    <source>
        <dbReference type="ARBA" id="ARBA00008201"/>
    </source>
</evidence>
<evidence type="ECO:0000256" key="8">
    <source>
        <dbReference type="ARBA" id="ARBA00022884"/>
    </source>
</evidence>
<evidence type="ECO:0000259" key="15">
    <source>
        <dbReference type="PROSITE" id="PS50821"/>
    </source>
</evidence>
<dbReference type="GO" id="GO:0003723">
    <property type="term" value="F:RNA binding"/>
    <property type="evidence" value="ECO:0007669"/>
    <property type="project" value="UniProtKB-KW"/>
</dbReference>
<gene>
    <name evidence="17" type="ORF">FH972_014311</name>
</gene>
<dbReference type="PROSITE" id="PS00678">
    <property type="entry name" value="WD_REPEATS_1"/>
    <property type="match status" value="1"/>
</dbReference>
<dbReference type="GO" id="GO:0000463">
    <property type="term" value="P:maturation of LSU-rRNA from tricistronic rRNA transcript (SSU-rRNA, 5.8S rRNA, LSU-rRNA)"/>
    <property type="evidence" value="ECO:0007669"/>
    <property type="project" value="UniProtKB-UniRule"/>
</dbReference>
<keyword evidence="7" id="KW-0810">Translation regulation</keyword>
<dbReference type="Pfam" id="PF16488">
    <property type="entry name" value="ArgoL2"/>
    <property type="match status" value="1"/>
</dbReference>
<dbReference type="SMART" id="SM00950">
    <property type="entry name" value="Piwi"/>
    <property type="match status" value="1"/>
</dbReference>
<keyword evidence="2" id="KW-0678">Repressor</keyword>
<dbReference type="InterPro" id="IPR012337">
    <property type="entry name" value="RNaseH-like_sf"/>
</dbReference>
<feature type="region of interest" description="Disordered" evidence="14">
    <location>
        <begin position="895"/>
        <end position="977"/>
    </location>
</feature>
<comment type="function">
    <text evidence="12">Required for maturation of ribosomal RNAs and formation of the large ribosomal subunit.</text>
</comment>
<keyword evidence="6" id="KW-0677">Repeat</keyword>
<feature type="domain" description="PAZ" evidence="15">
    <location>
        <begin position="273"/>
        <end position="389"/>
    </location>
</feature>
<evidence type="ECO:0000259" key="16">
    <source>
        <dbReference type="PROSITE" id="PS50822"/>
    </source>
</evidence>
<dbReference type="Pfam" id="PF02171">
    <property type="entry name" value="Piwi"/>
    <property type="match status" value="1"/>
</dbReference>
<dbReference type="InterPro" id="IPR015943">
    <property type="entry name" value="WD40/YVTN_repeat-like_dom_sf"/>
</dbReference>
<proteinExistence type="inferred from homology"/>
<keyword evidence="4 12" id="KW-0698">rRNA processing</keyword>
<dbReference type="PROSITE" id="PS50082">
    <property type="entry name" value="WD_REPEATS_2"/>
    <property type="match status" value="1"/>
</dbReference>
<dbReference type="InterPro" id="IPR001680">
    <property type="entry name" value="WD40_rpt"/>
</dbReference>
<evidence type="ECO:0000256" key="5">
    <source>
        <dbReference type="ARBA" id="ARBA00022574"/>
    </source>
</evidence>
<dbReference type="Pfam" id="PF16486">
    <property type="entry name" value="ArgoN"/>
    <property type="match status" value="1"/>
</dbReference>
<evidence type="ECO:0000256" key="13">
    <source>
        <dbReference type="PROSITE-ProRule" id="PRU00221"/>
    </source>
</evidence>
<dbReference type="GO" id="GO:0006417">
    <property type="term" value="P:regulation of translation"/>
    <property type="evidence" value="ECO:0007669"/>
    <property type="project" value="UniProtKB-KW"/>
</dbReference>
<comment type="similarity">
    <text evidence="12">Belongs to the WD repeat BOP1/ERB1 family.</text>
</comment>
<dbReference type="Gene3D" id="3.40.50.2300">
    <property type="match status" value="1"/>
</dbReference>
<feature type="region of interest" description="Disordered" evidence="14">
    <location>
        <begin position="1"/>
        <end position="29"/>
    </location>
</feature>
<dbReference type="FunFam" id="2.130.10.10:FF:000061">
    <property type="entry name" value="Ribosome biogenesis protein BOP1 homolog"/>
    <property type="match status" value="1"/>
</dbReference>
<keyword evidence="8" id="KW-0694">RNA-binding</keyword>
<dbReference type="SUPFAM" id="SSF101690">
    <property type="entry name" value="PAZ domain"/>
    <property type="match status" value="1"/>
</dbReference>
<dbReference type="PANTHER" id="PTHR17605">
    <property type="entry name" value="RIBOSOME BIOGENESIS PROTEIN BOP1 BLOCK OF PROLIFERATION 1 PROTEIN"/>
    <property type="match status" value="1"/>
</dbReference>
<dbReference type="InterPro" id="IPR032472">
    <property type="entry name" value="ArgoL2"/>
</dbReference>
<dbReference type="GO" id="GO:0030687">
    <property type="term" value="C:preribosome, large subunit precursor"/>
    <property type="evidence" value="ECO:0007669"/>
    <property type="project" value="UniProtKB-UniRule"/>
</dbReference>
<evidence type="ECO:0000256" key="12">
    <source>
        <dbReference type="HAMAP-Rule" id="MF_03027"/>
    </source>
</evidence>
<dbReference type="GO" id="GO:0031047">
    <property type="term" value="P:regulatory ncRNA-mediated gene silencing"/>
    <property type="evidence" value="ECO:0007669"/>
    <property type="project" value="UniProtKB-KW"/>
</dbReference>
<dbReference type="GO" id="GO:0070545">
    <property type="term" value="C:PeBoW complex"/>
    <property type="evidence" value="ECO:0007669"/>
    <property type="project" value="TreeGrafter"/>
</dbReference>
<dbReference type="SUPFAM" id="SSF50978">
    <property type="entry name" value="WD40 repeat-like"/>
    <property type="match status" value="1"/>
</dbReference>
<dbReference type="Proteomes" id="UP000327013">
    <property type="component" value="Chromosome 6"/>
</dbReference>
<keyword evidence="10 12" id="KW-0539">Nucleus</keyword>
<name>A0A5N6R998_9ROSI</name>
<evidence type="ECO:0000256" key="14">
    <source>
        <dbReference type="SAM" id="MobiDB-lite"/>
    </source>
</evidence>
<dbReference type="GO" id="GO:0000466">
    <property type="term" value="P:maturation of 5.8S rRNA from tricistronic rRNA transcript (SSU-rRNA, 5.8S rRNA, LSU-rRNA)"/>
    <property type="evidence" value="ECO:0007669"/>
    <property type="project" value="UniProtKB-UniRule"/>
</dbReference>
<dbReference type="InterPro" id="IPR028598">
    <property type="entry name" value="BOP1/Erb1"/>
</dbReference>
<comment type="subcellular location">
    <subcellularLocation>
        <location evidence="12">Nucleus</location>
        <location evidence="12">Nucleolus</location>
    </subcellularLocation>
    <subcellularLocation>
        <location evidence="12">Nucleus</location>
        <location evidence="12">Nucleoplasm</location>
    </subcellularLocation>
</comment>
<comment type="similarity">
    <text evidence="1">Belongs to the argonaute family. Ago subfamily.</text>
</comment>
<evidence type="ECO:0000256" key="7">
    <source>
        <dbReference type="ARBA" id="ARBA00022845"/>
    </source>
</evidence>
<dbReference type="SMART" id="SM01163">
    <property type="entry name" value="DUF1785"/>
    <property type="match status" value="1"/>
</dbReference>
<dbReference type="Pfam" id="PF00400">
    <property type="entry name" value="WD40"/>
    <property type="match status" value="3"/>
</dbReference>
<dbReference type="SMART" id="SM00949">
    <property type="entry name" value="PAZ"/>
    <property type="match status" value="1"/>
</dbReference>
<feature type="repeat" description="WD" evidence="13">
    <location>
        <begin position="1246"/>
        <end position="1287"/>
    </location>
</feature>
<reference evidence="17 18" key="1">
    <citation type="submission" date="2019-06" db="EMBL/GenBank/DDBJ databases">
        <title>A chromosomal-level reference genome of Carpinus fangiana (Coryloideae, Betulaceae).</title>
        <authorList>
            <person name="Yang X."/>
            <person name="Wang Z."/>
            <person name="Zhang L."/>
            <person name="Hao G."/>
            <person name="Liu J."/>
            <person name="Yang Y."/>
        </authorList>
    </citation>
    <scope>NUCLEOTIDE SEQUENCE [LARGE SCALE GENOMIC DNA]</scope>
    <source>
        <strain evidence="17">Cfa_2016G</strain>
        <tissue evidence="17">Leaf</tissue>
    </source>
</reference>
<keyword evidence="5 13" id="KW-0853">WD repeat</keyword>
<dbReference type="SMART" id="SM00320">
    <property type="entry name" value="WD40"/>
    <property type="match status" value="6"/>
</dbReference>
<dbReference type="Pfam" id="PF02170">
    <property type="entry name" value="PAZ"/>
    <property type="match status" value="1"/>
</dbReference>
<evidence type="ECO:0000256" key="6">
    <source>
        <dbReference type="ARBA" id="ARBA00022737"/>
    </source>
</evidence>
<dbReference type="Gene3D" id="2.170.260.10">
    <property type="entry name" value="paz domain"/>
    <property type="match status" value="1"/>
</dbReference>
<dbReference type="PANTHER" id="PTHR17605:SF0">
    <property type="entry name" value="RIBOSOME BIOGENESIS PROTEIN BOP1"/>
    <property type="match status" value="1"/>
</dbReference>
<dbReference type="Gene3D" id="3.30.420.10">
    <property type="entry name" value="Ribonuclease H-like superfamily/Ribonuclease H"/>
    <property type="match status" value="1"/>
</dbReference>
<accession>A0A5N6R998</accession>
<feature type="compositionally biased region" description="Pro residues" evidence="14">
    <location>
        <begin position="15"/>
        <end position="27"/>
    </location>
</feature>
<keyword evidence="11" id="KW-0687">Ribonucleoprotein</keyword>
<evidence type="ECO:0000256" key="4">
    <source>
        <dbReference type="ARBA" id="ARBA00022552"/>
    </source>
</evidence>
<dbReference type="InterPro" id="IPR036397">
    <property type="entry name" value="RNaseH_sf"/>
</dbReference>
<dbReference type="CDD" id="cd02846">
    <property type="entry name" value="PAZ_argonaute_like"/>
    <property type="match status" value="1"/>
</dbReference>
<protein>
    <recommendedName>
        <fullName evidence="12">Ribosome biogenesis protein BOP1 homolog</fullName>
    </recommendedName>
</protein>
<dbReference type="InterPro" id="IPR032474">
    <property type="entry name" value="Argonaute_N"/>
</dbReference>
<dbReference type="InterPro" id="IPR003165">
    <property type="entry name" value="Piwi"/>
</dbReference>
<dbReference type="InterPro" id="IPR003100">
    <property type="entry name" value="PAZ_dom"/>
</dbReference>
<dbReference type="SMART" id="SM01035">
    <property type="entry name" value="BOP1NT"/>
    <property type="match status" value="1"/>
</dbReference>
<dbReference type="Pfam" id="PF08699">
    <property type="entry name" value="ArgoL1"/>
    <property type="match status" value="1"/>
</dbReference>